<evidence type="ECO:0000313" key="1">
    <source>
        <dbReference type="EMBL" id="PWA57407.1"/>
    </source>
</evidence>
<name>A0A2U1M867_ARTAN</name>
<accession>A0A2U1M867</accession>
<dbReference type="GO" id="GO:0031146">
    <property type="term" value="P:SCF-dependent proteasomal ubiquitin-dependent protein catabolic process"/>
    <property type="evidence" value="ECO:0007669"/>
    <property type="project" value="TreeGrafter"/>
</dbReference>
<evidence type="ECO:0000313" key="2">
    <source>
        <dbReference type="Proteomes" id="UP000245207"/>
    </source>
</evidence>
<dbReference type="InterPro" id="IPR032675">
    <property type="entry name" value="LRR_dom_sf"/>
</dbReference>
<proteinExistence type="predicted"/>
<dbReference type="EMBL" id="PKPP01006170">
    <property type="protein sequence ID" value="PWA57407.1"/>
    <property type="molecule type" value="Genomic_DNA"/>
</dbReference>
<gene>
    <name evidence="1" type="ORF">CTI12_AA407800</name>
</gene>
<reference evidence="1 2" key="1">
    <citation type="journal article" date="2018" name="Mol. Plant">
        <title>The genome of Artemisia annua provides insight into the evolution of Asteraceae family and artemisinin biosynthesis.</title>
        <authorList>
            <person name="Shen Q."/>
            <person name="Zhang L."/>
            <person name="Liao Z."/>
            <person name="Wang S."/>
            <person name="Yan T."/>
            <person name="Shi P."/>
            <person name="Liu M."/>
            <person name="Fu X."/>
            <person name="Pan Q."/>
            <person name="Wang Y."/>
            <person name="Lv Z."/>
            <person name="Lu X."/>
            <person name="Zhang F."/>
            <person name="Jiang W."/>
            <person name="Ma Y."/>
            <person name="Chen M."/>
            <person name="Hao X."/>
            <person name="Li L."/>
            <person name="Tang Y."/>
            <person name="Lv G."/>
            <person name="Zhou Y."/>
            <person name="Sun X."/>
            <person name="Brodelius P.E."/>
            <person name="Rose J.K.C."/>
            <person name="Tang K."/>
        </authorList>
    </citation>
    <scope>NUCLEOTIDE SEQUENCE [LARGE SCALE GENOMIC DNA]</scope>
    <source>
        <strain evidence="2">cv. Huhao1</strain>
        <tissue evidence="1">Leaf</tissue>
    </source>
</reference>
<dbReference type="GO" id="GO:0019005">
    <property type="term" value="C:SCF ubiquitin ligase complex"/>
    <property type="evidence" value="ECO:0007669"/>
    <property type="project" value="TreeGrafter"/>
</dbReference>
<dbReference type="PANTHER" id="PTHR13318:SF190">
    <property type="entry name" value="PARTNER OF PAIRED, ISOFORM B"/>
    <property type="match status" value="1"/>
</dbReference>
<dbReference type="OrthoDB" id="6066220at2759"/>
<dbReference type="STRING" id="35608.A0A2U1M867"/>
<dbReference type="AlphaFoldDB" id="A0A2U1M867"/>
<organism evidence="1 2">
    <name type="scientific">Artemisia annua</name>
    <name type="common">Sweet wormwood</name>
    <dbReference type="NCBI Taxonomy" id="35608"/>
    <lineage>
        <taxon>Eukaryota</taxon>
        <taxon>Viridiplantae</taxon>
        <taxon>Streptophyta</taxon>
        <taxon>Embryophyta</taxon>
        <taxon>Tracheophyta</taxon>
        <taxon>Spermatophyta</taxon>
        <taxon>Magnoliopsida</taxon>
        <taxon>eudicotyledons</taxon>
        <taxon>Gunneridae</taxon>
        <taxon>Pentapetalae</taxon>
        <taxon>asterids</taxon>
        <taxon>campanulids</taxon>
        <taxon>Asterales</taxon>
        <taxon>Asteraceae</taxon>
        <taxon>Asteroideae</taxon>
        <taxon>Anthemideae</taxon>
        <taxon>Artemisiinae</taxon>
        <taxon>Artemisia</taxon>
    </lineage>
</organism>
<protein>
    <submittedName>
        <fullName evidence="1">Leucine-rich repeat, cysteine-containing subtype</fullName>
    </submittedName>
</protein>
<dbReference type="InterPro" id="IPR006553">
    <property type="entry name" value="Leu-rich_rpt_Cys-con_subtyp"/>
</dbReference>
<comment type="caution">
    <text evidence="1">The sequence shown here is derived from an EMBL/GenBank/DDBJ whole genome shotgun (WGS) entry which is preliminary data.</text>
</comment>
<dbReference type="Proteomes" id="UP000245207">
    <property type="component" value="Unassembled WGS sequence"/>
</dbReference>
<dbReference type="SMART" id="SM00367">
    <property type="entry name" value="LRR_CC"/>
    <property type="match status" value="8"/>
</dbReference>
<dbReference type="PANTHER" id="PTHR13318">
    <property type="entry name" value="PARTNER OF PAIRED, ISOFORM B-RELATED"/>
    <property type="match status" value="1"/>
</dbReference>
<dbReference type="SUPFAM" id="SSF52047">
    <property type="entry name" value="RNI-like"/>
    <property type="match status" value="2"/>
</dbReference>
<sequence>MSQNYDELPDEIWDLILTQLTDHHHHEPLSLVNKHLLSLTNHNRHKLTVTNPTYTIHTTLTPLLNRFNNLKSLNLTQLTHNNLVTALTEITNSLIVNTLTSLDISDHDYVPIDLLMRLGGKCRLRVLKCGNVARLGDEDLRGIAKAFPDLEEVDLSCGKFKFAVREYGFYEVMITDEGVECLASGLRDLVRVNLSKNSLLTDKSMYFLSEKCVRLEEVVVVDCTLITMRGVRFVLDNSRNVRVMGMSVVLGLRGNESLFVDGGRSGRFLSELSFKDSDFSDEFLDGIVEARLPLKSVSFVDCNKYSINGLLRLLHVYRLIKVLDLSRNYSLSDDSVIVLSECLSDLVKVRFNFCKLTSTALFALVKNCLSLEHVELSHTCLGKEEGAVMDVLKRPNSSIKYMNLSANSDMSDELLVQITSVCPKLKVLHVSSCSRITGSIGEILNNCREIRNLSIQNCGGVKNLGLRMEALKLEKLYMGRSGVNNDGLRELAVRCNEIVKIDISGCQYVTTDAVIYMVKNCEKLREVNLMGCSNLNVYIVNWMVHTRPSLRKVIPPSYGVTTESQRLDMLHHGCQVSDLEKSFYCGNK</sequence>
<dbReference type="Gene3D" id="3.80.10.10">
    <property type="entry name" value="Ribonuclease Inhibitor"/>
    <property type="match status" value="3"/>
</dbReference>
<keyword evidence="2" id="KW-1185">Reference proteome</keyword>